<dbReference type="AlphaFoldDB" id="A0A0E9WDP1"/>
<accession>A0A0E9WDP1</accession>
<name>A0A0E9WDP1_ANGAN</name>
<organism evidence="1">
    <name type="scientific">Anguilla anguilla</name>
    <name type="common">European freshwater eel</name>
    <name type="synonym">Muraena anguilla</name>
    <dbReference type="NCBI Taxonomy" id="7936"/>
    <lineage>
        <taxon>Eukaryota</taxon>
        <taxon>Metazoa</taxon>
        <taxon>Chordata</taxon>
        <taxon>Craniata</taxon>
        <taxon>Vertebrata</taxon>
        <taxon>Euteleostomi</taxon>
        <taxon>Actinopterygii</taxon>
        <taxon>Neopterygii</taxon>
        <taxon>Teleostei</taxon>
        <taxon>Anguilliformes</taxon>
        <taxon>Anguillidae</taxon>
        <taxon>Anguilla</taxon>
    </lineage>
</organism>
<proteinExistence type="predicted"/>
<dbReference type="EMBL" id="GBXM01020969">
    <property type="protein sequence ID" value="JAH87608.1"/>
    <property type="molecule type" value="Transcribed_RNA"/>
</dbReference>
<reference evidence="1" key="1">
    <citation type="submission" date="2014-11" db="EMBL/GenBank/DDBJ databases">
        <authorList>
            <person name="Amaro Gonzalez C."/>
        </authorList>
    </citation>
    <scope>NUCLEOTIDE SEQUENCE</scope>
</reference>
<reference evidence="1" key="2">
    <citation type="journal article" date="2015" name="Fish Shellfish Immunol.">
        <title>Early steps in the European eel (Anguilla anguilla)-Vibrio vulnificus interaction in the gills: Role of the RtxA13 toxin.</title>
        <authorList>
            <person name="Callol A."/>
            <person name="Pajuelo D."/>
            <person name="Ebbesson L."/>
            <person name="Teles M."/>
            <person name="MacKenzie S."/>
            <person name="Amaro C."/>
        </authorList>
    </citation>
    <scope>NUCLEOTIDE SEQUENCE</scope>
</reference>
<sequence length="39" mass="4223">MQFGHLIICPFVSSKTIDLISAKDSGLGHFTISEPVSVF</sequence>
<protein>
    <submittedName>
        <fullName evidence="1">Uncharacterized protein</fullName>
    </submittedName>
</protein>
<evidence type="ECO:0000313" key="1">
    <source>
        <dbReference type="EMBL" id="JAH87608.1"/>
    </source>
</evidence>